<reference evidence="2" key="1">
    <citation type="journal article" date="2014" name="Front. Microbiol.">
        <title>High frequency of phylogenetically diverse reductive dehalogenase-homologous genes in deep subseafloor sedimentary metagenomes.</title>
        <authorList>
            <person name="Kawai M."/>
            <person name="Futagami T."/>
            <person name="Toyoda A."/>
            <person name="Takaki Y."/>
            <person name="Nishi S."/>
            <person name="Hori S."/>
            <person name="Arai W."/>
            <person name="Tsubouchi T."/>
            <person name="Morono Y."/>
            <person name="Uchiyama I."/>
            <person name="Ito T."/>
            <person name="Fujiyama A."/>
            <person name="Inagaki F."/>
            <person name="Takami H."/>
        </authorList>
    </citation>
    <scope>NUCLEOTIDE SEQUENCE</scope>
    <source>
        <strain evidence="2">Expedition CK06-06</strain>
    </source>
</reference>
<dbReference type="EMBL" id="BARS01012056">
    <property type="protein sequence ID" value="GAF96579.1"/>
    <property type="molecule type" value="Genomic_DNA"/>
</dbReference>
<name>X0TTN2_9ZZZZ</name>
<proteinExistence type="predicted"/>
<dbReference type="InterPro" id="IPR013783">
    <property type="entry name" value="Ig-like_fold"/>
</dbReference>
<dbReference type="AlphaFoldDB" id="X0TTN2"/>
<protein>
    <recommendedName>
        <fullName evidence="1">Bacterial alpha-L-rhamnosidase N-terminal domain-containing protein</fullName>
    </recommendedName>
</protein>
<dbReference type="InterPro" id="IPR013737">
    <property type="entry name" value="Bac_rhamnosid_N"/>
</dbReference>
<dbReference type="Pfam" id="PF08531">
    <property type="entry name" value="Bac_rhamnosid_N"/>
    <property type="match status" value="1"/>
</dbReference>
<comment type="caution">
    <text evidence="2">The sequence shown here is derived from an EMBL/GenBank/DDBJ whole genome shotgun (WGS) entry which is preliminary data.</text>
</comment>
<organism evidence="2">
    <name type="scientific">marine sediment metagenome</name>
    <dbReference type="NCBI Taxonomy" id="412755"/>
    <lineage>
        <taxon>unclassified sequences</taxon>
        <taxon>metagenomes</taxon>
        <taxon>ecological metagenomes</taxon>
    </lineage>
</organism>
<sequence length="238" mass="27535">SSDKNLSKSEKGDVWASGKVISENNANIAYESKPLESDKTYFWRVKWWDKNGQESEYSQINHFGTAFIDGSYWKAKWISRREFIDKKIRRQFQYKSGKRGLTGRLKEVHAVYLRKEFSISKEIEYAKAYVCGVGYYEFNLNGNKVGDRILEPAQTDYNKIALYSTYDITHRLKKSNAIGAILGNGRCVETFGYDFPKLILQINIHYKDGTSEVICTDNSWKISNGPIQENGIYYGEIY</sequence>
<gene>
    <name evidence="2" type="ORF">S01H1_21666</name>
</gene>
<evidence type="ECO:0000259" key="1">
    <source>
        <dbReference type="Pfam" id="PF08531"/>
    </source>
</evidence>
<evidence type="ECO:0000313" key="2">
    <source>
        <dbReference type="EMBL" id="GAF96579.1"/>
    </source>
</evidence>
<feature type="non-terminal residue" evidence="2">
    <location>
        <position position="238"/>
    </location>
</feature>
<dbReference type="InterPro" id="IPR016007">
    <property type="entry name" value="Alpha_rhamnosid"/>
</dbReference>
<feature type="non-terminal residue" evidence="2">
    <location>
        <position position="1"/>
    </location>
</feature>
<dbReference type="PANTHER" id="PTHR33307">
    <property type="entry name" value="ALPHA-RHAMNOSIDASE (EUROFUNG)"/>
    <property type="match status" value="1"/>
</dbReference>
<feature type="domain" description="Bacterial alpha-L-rhamnosidase N-terminal" evidence="1">
    <location>
        <begin position="121"/>
        <end position="238"/>
    </location>
</feature>
<dbReference type="Pfam" id="PF25788">
    <property type="entry name" value="Ig_Rha78A_N"/>
    <property type="match status" value="1"/>
</dbReference>
<dbReference type="PANTHER" id="PTHR33307:SF6">
    <property type="entry name" value="ALPHA-RHAMNOSIDASE (EUROFUNG)-RELATED"/>
    <property type="match status" value="1"/>
</dbReference>
<dbReference type="Gene3D" id="2.60.120.260">
    <property type="entry name" value="Galactose-binding domain-like"/>
    <property type="match status" value="1"/>
</dbReference>
<dbReference type="Gene3D" id="2.60.40.10">
    <property type="entry name" value="Immunoglobulins"/>
    <property type="match status" value="1"/>
</dbReference>
<accession>X0TTN2</accession>